<organism evidence="1 2">
    <name type="scientific">Altererythrobacter arenosus</name>
    <dbReference type="NCBI Taxonomy" id="3032592"/>
    <lineage>
        <taxon>Bacteria</taxon>
        <taxon>Pseudomonadati</taxon>
        <taxon>Pseudomonadota</taxon>
        <taxon>Alphaproteobacteria</taxon>
        <taxon>Sphingomonadales</taxon>
        <taxon>Erythrobacteraceae</taxon>
        <taxon>Altererythrobacter</taxon>
    </lineage>
</organism>
<proteinExistence type="predicted"/>
<evidence type="ECO:0000313" key="2">
    <source>
        <dbReference type="Proteomes" id="UP001215827"/>
    </source>
</evidence>
<gene>
    <name evidence="1" type="ORF">P7228_14310</name>
</gene>
<evidence type="ECO:0000313" key="1">
    <source>
        <dbReference type="EMBL" id="WFL77147.1"/>
    </source>
</evidence>
<name>A0ABY8FQM1_9SPHN</name>
<dbReference type="RefSeq" id="WP_278015905.1">
    <property type="nucleotide sequence ID" value="NZ_CP121106.1"/>
</dbReference>
<sequence length="241" mass="26030">MSATPIIAALFVLLQGTTDGDLRPTQETGSKIFTQPKKNADPALAARYSKRVAGCTYNRMGGTLIDRYLRASDPISTNLDGVDLDWARVEQAIEFCMGYHMEEYNADVRMSRIAFNFTQNRLRALLLEEAYLAENESSIQVAADASELTSRAFVSQGDALKSAQGLGNFADCVVYRDAAGADSLLRTEPGSDQERDAARALAPVLGICLIDGQTIEFTAASIRAIAADGLWSRAAYGSKEG</sequence>
<dbReference type="Proteomes" id="UP001215827">
    <property type="component" value="Chromosome"/>
</dbReference>
<dbReference type="EMBL" id="CP121106">
    <property type="protein sequence ID" value="WFL77147.1"/>
    <property type="molecule type" value="Genomic_DNA"/>
</dbReference>
<keyword evidence="2" id="KW-1185">Reference proteome</keyword>
<accession>A0ABY8FQM1</accession>
<reference evidence="1 2" key="1">
    <citation type="submission" date="2023-03" db="EMBL/GenBank/DDBJ databases">
        <title>Altererythrobacter sp. CAU 1644 isolated from sand.</title>
        <authorList>
            <person name="Kim W."/>
        </authorList>
    </citation>
    <scope>NUCLEOTIDE SEQUENCE [LARGE SCALE GENOMIC DNA]</scope>
    <source>
        <strain evidence="1 2">CAU 1644</strain>
    </source>
</reference>
<protein>
    <submittedName>
        <fullName evidence="1">Uncharacterized protein</fullName>
    </submittedName>
</protein>